<evidence type="ECO:0000256" key="12">
    <source>
        <dbReference type="SAM" id="MobiDB-lite"/>
    </source>
</evidence>
<feature type="region of interest" description="Disordered" evidence="12">
    <location>
        <begin position="224"/>
        <end position="270"/>
    </location>
</feature>
<dbReference type="EnsemblMetazoa" id="XM_003385559.3">
    <property type="protein sequence ID" value="XP_003385607.1"/>
    <property type="gene ID" value="LOC100634017"/>
</dbReference>
<dbReference type="Gene3D" id="1.10.238.10">
    <property type="entry name" value="EF-hand"/>
    <property type="match status" value="2"/>
</dbReference>
<dbReference type="OMA" id="TELKRWI"/>
<dbReference type="Proteomes" id="UP000007879">
    <property type="component" value="Unassembled WGS sequence"/>
</dbReference>
<dbReference type="eggNOG" id="KOG4223">
    <property type="taxonomic scope" value="Eukaryota"/>
</dbReference>
<dbReference type="PROSITE" id="PS50222">
    <property type="entry name" value="EF_HAND_2"/>
    <property type="match status" value="3"/>
</dbReference>
<protein>
    <recommendedName>
        <fullName evidence="11">Reticulocalbin-3</fullName>
    </recommendedName>
</protein>
<comment type="subunit">
    <text evidence="10">Interacts with PCSK6 (immature form including the propeptide); probably involved in the maturation and the secretion of PCSK6.</text>
</comment>
<organism evidence="15">
    <name type="scientific">Amphimedon queenslandica</name>
    <name type="common">Sponge</name>
    <dbReference type="NCBI Taxonomy" id="400682"/>
    <lineage>
        <taxon>Eukaryota</taxon>
        <taxon>Metazoa</taxon>
        <taxon>Porifera</taxon>
        <taxon>Demospongiae</taxon>
        <taxon>Heteroscleromorpha</taxon>
        <taxon>Haplosclerida</taxon>
        <taxon>Niphatidae</taxon>
        <taxon>Amphimedon</taxon>
    </lineage>
</organism>
<reference evidence="16" key="1">
    <citation type="journal article" date="2010" name="Nature">
        <title>The Amphimedon queenslandica genome and the evolution of animal complexity.</title>
        <authorList>
            <person name="Srivastava M."/>
            <person name="Simakov O."/>
            <person name="Chapman J."/>
            <person name="Fahey B."/>
            <person name="Gauthier M.E."/>
            <person name="Mitros T."/>
            <person name="Richards G.S."/>
            <person name="Conaco C."/>
            <person name="Dacre M."/>
            <person name="Hellsten U."/>
            <person name="Larroux C."/>
            <person name="Putnam N.H."/>
            <person name="Stanke M."/>
            <person name="Adamska M."/>
            <person name="Darling A."/>
            <person name="Degnan S.M."/>
            <person name="Oakley T.H."/>
            <person name="Plachetzki D.C."/>
            <person name="Zhai Y."/>
            <person name="Adamski M."/>
            <person name="Calcino A."/>
            <person name="Cummins S.F."/>
            <person name="Goodstein D.M."/>
            <person name="Harris C."/>
            <person name="Jackson D.J."/>
            <person name="Leys S.P."/>
            <person name="Shu S."/>
            <person name="Woodcroft B.J."/>
            <person name="Vervoort M."/>
            <person name="Kosik K.S."/>
            <person name="Manning G."/>
            <person name="Degnan B.M."/>
            <person name="Rokhsar D.S."/>
        </authorList>
    </citation>
    <scope>NUCLEOTIDE SEQUENCE [LARGE SCALE GENOMIC DNA]</scope>
</reference>
<evidence type="ECO:0000256" key="13">
    <source>
        <dbReference type="SAM" id="SignalP"/>
    </source>
</evidence>
<feature type="region of interest" description="Disordered" evidence="12">
    <location>
        <begin position="161"/>
        <end position="187"/>
    </location>
</feature>
<evidence type="ECO:0000256" key="6">
    <source>
        <dbReference type="ARBA" id="ARBA00022837"/>
    </source>
</evidence>
<keyword evidence="7" id="KW-0325">Glycoprotein</keyword>
<evidence type="ECO:0000256" key="4">
    <source>
        <dbReference type="ARBA" id="ARBA00022737"/>
    </source>
</evidence>
<keyword evidence="8" id="KW-0143">Chaperone</keyword>
<dbReference type="InterPro" id="IPR002048">
    <property type="entry name" value="EF_hand_dom"/>
</dbReference>
<evidence type="ECO:0000256" key="5">
    <source>
        <dbReference type="ARBA" id="ARBA00022824"/>
    </source>
</evidence>
<dbReference type="GO" id="GO:0005788">
    <property type="term" value="C:endoplasmic reticulum lumen"/>
    <property type="evidence" value="ECO:0007669"/>
    <property type="project" value="UniProtKB-SubCell"/>
</dbReference>
<dbReference type="InterPro" id="IPR011992">
    <property type="entry name" value="EF-hand-dom_pair"/>
</dbReference>
<dbReference type="SMART" id="SM00054">
    <property type="entry name" value="EFh"/>
    <property type="match status" value="5"/>
</dbReference>
<dbReference type="CDD" id="cd16226">
    <property type="entry name" value="EFh_CREC_Calumenin_like"/>
    <property type="match status" value="1"/>
</dbReference>
<evidence type="ECO:0000259" key="14">
    <source>
        <dbReference type="PROSITE" id="PS50222"/>
    </source>
</evidence>
<feature type="chain" id="PRO_5010885627" description="Reticulocalbin-3" evidence="13">
    <location>
        <begin position="18"/>
        <end position="323"/>
    </location>
</feature>
<keyword evidence="3 13" id="KW-0732">Signal</keyword>
<dbReference type="PANTHER" id="PTHR10827:SF52">
    <property type="entry name" value="IP16409P"/>
    <property type="match status" value="1"/>
</dbReference>
<dbReference type="SUPFAM" id="SSF47473">
    <property type="entry name" value="EF-hand"/>
    <property type="match status" value="2"/>
</dbReference>
<dbReference type="FunCoup" id="A0A1X7V6G8">
    <property type="interactions" value="592"/>
</dbReference>
<evidence type="ECO:0000256" key="11">
    <source>
        <dbReference type="ARBA" id="ARBA00072696"/>
    </source>
</evidence>
<reference evidence="15" key="2">
    <citation type="submission" date="2017-05" db="UniProtKB">
        <authorList>
            <consortium name="EnsemblMetazoa"/>
        </authorList>
    </citation>
    <scope>IDENTIFICATION</scope>
</reference>
<accession>A0A1X7V6G8</accession>
<dbReference type="PROSITE" id="PS00018">
    <property type="entry name" value="EF_HAND_1"/>
    <property type="match status" value="6"/>
</dbReference>
<dbReference type="GO" id="GO:0015031">
    <property type="term" value="P:protein transport"/>
    <property type="evidence" value="ECO:0007669"/>
    <property type="project" value="UniProtKB-ARBA"/>
</dbReference>
<keyword evidence="16" id="KW-1185">Reference proteome</keyword>
<dbReference type="InParanoid" id="A0A1X7V6G8"/>
<keyword evidence="2" id="KW-0479">Metal-binding</keyword>
<feature type="domain" description="EF-hand" evidence="14">
    <location>
        <begin position="70"/>
        <end position="105"/>
    </location>
</feature>
<dbReference type="AlphaFoldDB" id="A0A1X7V6G8"/>
<dbReference type="Pfam" id="PF13499">
    <property type="entry name" value="EF-hand_7"/>
    <property type="match status" value="2"/>
</dbReference>
<dbReference type="OrthoDB" id="293868at2759"/>
<evidence type="ECO:0000256" key="8">
    <source>
        <dbReference type="ARBA" id="ARBA00023186"/>
    </source>
</evidence>
<dbReference type="FunFam" id="1.10.238.10:FF:000104">
    <property type="entry name" value="calumenin isoform X1"/>
    <property type="match status" value="1"/>
</dbReference>
<proteinExistence type="predicted"/>
<comment type="subcellular location">
    <subcellularLocation>
        <location evidence="1">Endoplasmic reticulum lumen</location>
    </subcellularLocation>
</comment>
<evidence type="ECO:0000313" key="15">
    <source>
        <dbReference type="EnsemblMetazoa" id="Aqu2.1.35102_001"/>
    </source>
</evidence>
<dbReference type="KEGG" id="aqu:100634017"/>
<sequence>MLKLLLVLSLLIIVVNGGPTKEGRRKRGPVDLSDEEHYDPKTNGHNVEYDHEAFLGKEEAEEMQHLSPEEQKRRLQVIFGKIDTNNDKHIEHNELKKWVESVAHRHVIDSTAEQMPEFDKNKDGKVTLEEYHSTAYGEVEDEDAEYDPHRKLSFKEMKARDKRRFDSADKDNDGSLNKEEFGTFLHPEDNDHMRDIVIDEAMEDMDKDKDGFIALQEYVDDIWPKNDRQEDESEPDWVKSEREQFSQHRDSNKDGKLDKRELGSWIAPDGHDNAEAEARHLIFNADKDKDGKLTMAEMLENEELFIGSQATDFGNILSRHDEF</sequence>
<evidence type="ECO:0000256" key="9">
    <source>
        <dbReference type="ARBA" id="ARBA00056975"/>
    </source>
</evidence>
<dbReference type="GO" id="GO:0005509">
    <property type="term" value="F:calcium ion binding"/>
    <property type="evidence" value="ECO:0007669"/>
    <property type="project" value="InterPro"/>
</dbReference>
<comment type="function">
    <text evidence="9">Probable molecular chaperone assisting protein biosynthesis and transport in the endoplasmic reticulum. Required for the proper biosynthesis and transport of pulmonary surfactant-associated protein A/SP-A, pulmonary surfactant-associated protein D/SP-D and the lipid transporter ABCA3. By regulating both the proper expression and the degradation through the endoplasmic reticulum-associated protein degradation pathway of these proteins plays a crucial role in pulmonary surfactant homeostasis. Has an anti-fibrotic activity by negatively regulating the secretion of type I and type III collagens. This calcium-binding protein also transiently associates with immature PCSK6 and regulates its secretion.</text>
</comment>
<dbReference type="Pfam" id="PF13202">
    <property type="entry name" value="EF-hand_5"/>
    <property type="match status" value="1"/>
</dbReference>
<dbReference type="EnsemblMetazoa" id="Aqu2.1.35102_001">
    <property type="protein sequence ID" value="Aqu2.1.35102_001"/>
    <property type="gene ID" value="Aqu2.1.35102"/>
</dbReference>
<keyword evidence="4" id="KW-0677">Repeat</keyword>
<evidence type="ECO:0000256" key="3">
    <source>
        <dbReference type="ARBA" id="ARBA00022729"/>
    </source>
</evidence>
<name>A0A1X7V6G8_AMPQE</name>
<feature type="region of interest" description="Disordered" evidence="12">
    <location>
        <begin position="20"/>
        <end position="46"/>
    </location>
</feature>
<keyword evidence="6" id="KW-0106">Calcium</keyword>
<evidence type="ECO:0000256" key="2">
    <source>
        <dbReference type="ARBA" id="ARBA00022723"/>
    </source>
</evidence>
<keyword evidence="5" id="KW-0256">Endoplasmic reticulum</keyword>
<dbReference type="InterPro" id="IPR018247">
    <property type="entry name" value="EF_Hand_1_Ca_BS"/>
</dbReference>
<dbReference type="STRING" id="400682.A0A1X7V6G8"/>
<feature type="domain" description="EF-hand" evidence="14">
    <location>
        <begin position="117"/>
        <end position="141"/>
    </location>
</feature>
<dbReference type="PANTHER" id="PTHR10827">
    <property type="entry name" value="RETICULOCALBIN"/>
    <property type="match status" value="1"/>
</dbReference>
<gene>
    <name evidence="15" type="primary">100634017</name>
</gene>
<feature type="signal peptide" evidence="13">
    <location>
        <begin position="1"/>
        <end position="17"/>
    </location>
</feature>
<evidence type="ECO:0000256" key="10">
    <source>
        <dbReference type="ARBA" id="ARBA00063143"/>
    </source>
</evidence>
<evidence type="ECO:0000256" key="7">
    <source>
        <dbReference type="ARBA" id="ARBA00023180"/>
    </source>
</evidence>
<feature type="domain" description="EF-hand" evidence="14">
    <location>
        <begin position="156"/>
        <end position="191"/>
    </location>
</feature>
<evidence type="ECO:0000313" key="16">
    <source>
        <dbReference type="Proteomes" id="UP000007879"/>
    </source>
</evidence>
<evidence type="ECO:0000256" key="1">
    <source>
        <dbReference type="ARBA" id="ARBA00004319"/>
    </source>
</evidence>
<feature type="compositionally biased region" description="Basic and acidic residues" evidence="12">
    <location>
        <begin position="236"/>
        <end position="262"/>
    </location>
</feature>